<evidence type="ECO:0000313" key="4">
    <source>
        <dbReference type="Proteomes" id="UP000478052"/>
    </source>
</evidence>
<dbReference type="OrthoDB" id="10048737at2759"/>
<dbReference type="Proteomes" id="UP000478052">
    <property type="component" value="Unassembled WGS sequence"/>
</dbReference>
<keyword evidence="1" id="KW-0812">Transmembrane</keyword>
<keyword evidence="1" id="KW-1133">Transmembrane helix</keyword>
<dbReference type="Gene3D" id="2.60.40.10">
    <property type="entry name" value="Immunoglobulins"/>
    <property type="match status" value="1"/>
</dbReference>
<feature type="domain" description="Ig-like" evidence="2">
    <location>
        <begin position="13"/>
        <end position="89"/>
    </location>
</feature>
<keyword evidence="4" id="KW-1185">Reference proteome</keyword>
<dbReference type="InterPro" id="IPR007110">
    <property type="entry name" value="Ig-like_dom"/>
</dbReference>
<gene>
    <name evidence="3" type="ORF">FWK35_00001865</name>
</gene>
<name>A0A6G0ZK43_APHCR</name>
<dbReference type="PROSITE" id="PS50835">
    <property type="entry name" value="IG_LIKE"/>
    <property type="match status" value="1"/>
</dbReference>
<evidence type="ECO:0000259" key="2">
    <source>
        <dbReference type="PROSITE" id="PS50835"/>
    </source>
</evidence>
<protein>
    <submittedName>
        <fullName evidence="3">Hemicentin-1-like</fullName>
    </submittedName>
</protein>
<evidence type="ECO:0000313" key="3">
    <source>
        <dbReference type="EMBL" id="KAF0771676.1"/>
    </source>
</evidence>
<evidence type="ECO:0000256" key="1">
    <source>
        <dbReference type="SAM" id="Phobius"/>
    </source>
</evidence>
<keyword evidence="1" id="KW-0472">Membrane</keyword>
<proteinExistence type="predicted"/>
<dbReference type="EMBL" id="VUJU01000265">
    <property type="protein sequence ID" value="KAF0771676.1"/>
    <property type="molecule type" value="Genomic_DNA"/>
</dbReference>
<feature type="transmembrane region" description="Helical" evidence="1">
    <location>
        <begin position="23"/>
        <end position="43"/>
    </location>
</feature>
<sequence length="188" mass="22513">MITKLVQVFCFSPTFLRNAKNSTLSVCFVVYIAYVCVTSFIVVDQRDRTSKHWSDHSMEDRIYYTENKGFAVIIIEDIRITDGGQYRCREDFKYSPTRNNFILLDIISNKKFLYSFNNLYFKSSHSETREDEFNYSYIFKQFIYLGTSEKLKCSYTKLKRIRRHAHIINNVHTLKFDDNYCTKLKRLN</sequence>
<organism evidence="3 4">
    <name type="scientific">Aphis craccivora</name>
    <name type="common">Cowpea aphid</name>
    <dbReference type="NCBI Taxonomy" id="307492"/>
    <lineage>
        <taxon>Eukaryota</taxon>
        <taxon>Metazoa</taxon>
        <taxon>Ecdysozoa</taxon>
        <taxon>Arthropoda</taxon>
        <taxon>Hexapoda</taxon>
        <taxon>Insecta</taxon>
        <taxon>Pterygota</taxon>
        <taxon>Neoptera</taxon>
        <taxon>Paraneoptera</taxon>
        <taxon>Hemiptera</taxon>
        <taxon>Sternorrhyncha</taxon>
        <taxon>Aphidomorpha</taxon>
        <taxon>Aphidoidea</taxon>
        <taxon>Aphididae</taxon>
        <taxon>Aphidini</taxon>
        <taxon>Aphis</taxon>
        <taxon>Aphis</taxon>
    </lineage>
</organism>
<comment type="caution">
    <text evidence="3">The sequence shown here is derived from an EMBL/GenBank/DDBJ whole genome shotgun (WGS) entry which is preliminary data.</text>
</comment>
<dbReference type="AlphaFoldDB" id="A0A6G0ZK43"/>
<dbReference type="InterPro" id="IPR013783">
    <property type="entry name" value="Ig-like_fold"/>
</dbReference>
<accession>A0A6G0ZK43</accession>
<reference evidence="3 4" key="1">
    <citation type="submission" date="2019-08" db="EMBL/GenBank/DDBJ databases">
        <title>Whole genome of Aphis craccivora.</title>
        <authorList>
            <person name="Voronova N.V."/>
            <person name="Shulinski R.S."/>
            <person name="Bandarenka Y.V."/>
            <person name="Zhorov D.G."/>
            <person name="Warner D."/>
        </authorList>
    </citation>
    <scope>NUCLEOTIDE SEQUENCE [LARGE SCALE GENOMIC DNA]</scope>
    <source>
        <strain evidence="3">180601</strain>
        <tissue evidence="3">Whole Body</tissue>
    </source>
</reference>